<evidence type="ECO:0000256" key="1">
    <source>
        <dbReference type="SAM" id="MobiDB-lite"/>
    </source>
</evidence>
<sequence length="139" mass="15398">MIRVNDTPHSRPADFLAAVDRTPYGSVVRDEARRRQMVYESLISGVDPVGREIGQQLRDGSLSPRELLAASDYQDFFRQARAQAERLDLDALATAARAVAIDDTSSTPDEPAAASDSAPSSGWSWMNDGDEPYREGRWR</sequence>
<dbReference type="EMBL" id="PYAA01000017">
    <property type="protein sequence ID" value="RAO00802.1"/>
    <property type="molecule type" value="Genomic_DNA"/>
</dbReference>
<dbReference type="Proteomes" id="UP000248966">
    <property type="component" value="Unassembled WGS sequence"/>
</dbReference>
<reference evidence="2 3" key="1">
    <citation type="submission" date="2018-03" db="EMBL/GenBank/DDBJ databases">
        <title>Defining the species Micromonospora saelicesensis and Micromonospora noduli under the framework of genomics.</title>
        <authorList>
            <person name="Riesco R."/>
            <person name="Trujillo M.E."/>
        </authorList>
    </citation>
    <scope>NUCLEOTIDE SEQUENCE [LARGE SCALE GENOMIC DNA]</scope>
    <source>
        <strain evidence="2 3">LAH08</strain>
    </source>
</reference>
<accession>A0A328N9A1</accession>
<gene>
    <name evidence="2" type="ORF">LAH08_03055</name>
</gene>
<feature type="compositionally biased region" description="Low complexity" evidence="1">
    <location>
        <begin position="101"/>
        <end position="121"/>
    </location>
</feature>
<comment type="caution">
    <text evidence="2">The sequence shown here is derived from an EMBL/GenBank/DDBJ whole genome shotgun (WGS) entry which is preliminary data.</text>
</comment>
<name>A0A328N9A1_9ACTN</name>
<proteinExistence type="predicted"/>
<organism evidence="2 3">
    <name type="scientific">Micromonospora noduli</name>
    <dbReference type="NCBI Taxonomy" id="709876"/>
    <lineage>
        <taxon>Bacteria</taxon>
        <taxon>Bacillati</taxon>
        <taxon>Actinomycetota</taxon>
        <taxon>Actinomycetes</taxon>
        <taxon>Micromonosporales</taxon>
        <taxon>Micromonosporaceae</taxon>
        <taxon>Micromonospora</taxon>
    </lineage>
</organism>
<feature type="region of interest" description="Disordered" evidence="1">
    <location>
        <begin position="101"/>
        <end position="139"/>
    </location>
</feature>
<evidence type="ECO:0000313" key="2">
    <source>
        <dbReference type="EMBL" id="RAO00802.1"/>
    </source>
</evidence>
<protein>
    <submittedName>
        <fullName evidence="2">Uncharacterized protein</fullName>
    </submittedName>
</protein>
<evidence type="ECO:0000313" key="3">
    <source>
        <dbReference type="Proteomes" id="UP000248966"/>
    </source>
</evidence>
<dbReference type="AlphaFoldDB" id="A0A328N9A1"/>